<keyword evidence="5 8" id="KW-0418">Kinase</keyword>
<dbReference type="PROSITE" id="PS50109">
    <property type="entry name" value="HIS_KIN"/>
    <property type="match status" value="1"/>
</dbReference>
<organism evidence="8 9">
    <name type="scientific">Brevundimonas mediterranea</name>
    <dbReference type="NCBI Taxonomy" id="74329"/>
    <lineage>
        <taxon>Bacteria</taxon>
        <taxon>Pseudomonadati</taxon>
        <taxon>Pseudomonadota</taxon>
        <taxon>Alphaproteobacteria</taxon>
        <taxon>Caulobacterales</taxon>
        <taxon>Caulobacteraceae</taxon>
        <taxon>Brevundimonas</taxon>
    </lineage>
</organism>
<sequence>MLETIGQDLAPTTVWDDAVEEMTAPANSKWFDRFLGGLYTKRHGHLATLGYDDTGRLIRVNQQNLAPHADADNAFVLAARPLVEELRLRAQGRDRSTHAQAAVQFKSAFIDIDGTIYVIGVSTLVRHTANGPTPEADPMVASFKSFDAELEWLRSRLGASGAHFQPGSAPPPEGMIGVAMLDAAGAPLGQVVWTPQRPGHKILTQALPLLMLMMGLLAVGGGLLLWRMARHVRRLRASEAALFGALERAEAANAAKTRFLSNVSHELRTPLNGVLGMAEILSQDELTAKQRERLDILKTSGYQQLRLIEELLDVVRLGDGAVKLIDQPFRPDVLLRRLATDHRGAAAAKGLTLTVEAVRGEWIGDSVHLQKLLTALVHNAVRFTPRGSVILRALDQDGLVFEVQDTGPGMARVEVDRLFNPFAQGDESHTRVAEGLGLGLTAANGLAQLMGGRIEVDSTPGVGSLFRVVLPLERALSSSEAEAA</sequence>
<dbReference type="InterPro" id="IPR003594">
    <property type="entry name" value="HATPase_dom"/>
</dbReference>
<dbReference type="InterPro" id="IPR036097">
    <property type="entry name" value="HisK_dim/P_sf"/>
</dbReference>
<dbReference type="EMBL" id="JACIDA010000001">
    <property type="protein sequence ID" value="MBB3870534.1"/>
    <property type="molecule type" value="Genomic_DNA"/>
</dbReference>
<reference evidence="8 9" key="1">
    <citation type="submission" date="2020-08" db="EMBL/GenBank/DDBJ databases">
        <title>Genomic Encyclopedia of Type Strains, Phase IV (KMG-IV): sequencing the most valuable type-strain genomes for metagenomic binning, comparative biology and taxonomic classification.</title>
        <authorList>
            <person name="Goeker M."/>
        </authorList>
    </citation>
    <scope>NUCLEOTIDE SEQUENCE [LARGE SCALE GENOMIC DNA]</scope>
    <source>
        <strain evidence="8 9">DSM 14878</strain>
    </source>
</reference>
<keyword evidence="6" id="KW-0472">Membrane</keyword>
<keyword evidence="3" id="KW-0597">Phosphoprotein</keyword>
<dbReference type="Pfam" id="PF05228">
    <property type="entry name" value="CHASE4"/>
    <property type="match status" value="1"/>
</dbReference>
<dbReference type="Proteomes" id="UP000532936">
    <property type="component" value="Unassembled WGS sequence"/>
</dbReference>
<evidence type="ECO:0000256" key="6">
    <source>
        <dbReference type="SAM" id="Phobius"/>
    </source>
</evidence>
<dbReference type="SMART" id="SM00388">
    <property type="entry name" value="HisKA"/>
    <property type="match status" value="1"/>
</dbReference>
<evidence type="ECO:0000256" key="4">
    <source>
        <dbReference type="ARBA" id="ARBA00022679"/>
    </source>
</evidence>
<dbReference type="SMART" id="SM00387">
    <property type="entry name" value="HATPase_c"/>
    <property type="match status" value="1"/>
</dbReference>
<evidence type="ECO:0000313" key="9">
    <source>
        <dbReference type="Proteomes" id="UP000532936"/>
    </source>
</evidence>
<keyword evidence="6" id="KW-1133">Transmembrane helix</keyword>
<name>A0A7W6EY88_9CAUL</name>
<comment type="caution">
    <text evidence="8">The sequence shown here is derived from an EMBL/GenBank/DDBJ whole genome shotgun (WGS) entry which is preliminary data.</text>
</comment>
<proteinExistence type="predicted"/>
<dbReference type="AlphaFoldDB" id="A0A7W6EY88"/>
<evidence type="ECO:0000256" key="3">
    <source>
        <dbReference type="ARBA" id="ARBA00022553"/>
    </source>
</evidence>
<dbReference type="Pfam" id="PF00512">
    <property type="entry name" value="HisKA"/>
    <property type="match status" value="1"/>
</dbReference>
<dbReference type="SUPFAM" id="SSF55874">
    <property type="entry name" value="ATPase domain of HSP90 chaperone/DNA topoisomerase II/histidine kinase"/>
    <property type="match status" value="1"/>
</dbReference>
<dbReference type="Gene3D" id="3.30.565.10">
    <property type="entry name" value="Histidine kinase-like ATPase, C-terminal domain"/>
    <property type="match status" value="1"/>
</dbReference>
<dbReference type="PRINTS" id="PR00344">
    <property type="entry name" value="BCTRLSENSOR"/>
</dbReference>
<protein>
    <recommendedName>
        <fullName evidence="2">histidine kinase</fullName>
        <ecNumber evidence="2">2.7.13.3</ecNumber>
    </recommendedName>
</protein>
<comment type="catalytic activity">
    <reaction evidence="1">
        <text>ATP + protein L-histidine = ADP + protein N-phospho-L-histidine.</text>
        <dbReference type="EC" id="2.7.13.3"/>
    </reaction>
</comment>
<dbReference type="CDD" id="cd00082">
    <property type="entry name" value="HisKA"/>
    <property type="match status" value="1"/>
</dbReference>
<evidence type="ECO:0000256" key="5">
    <source>
        <dbReference type="ARBA" id="ARBA00022777"/>
    </source>
</evidence>
<evidence type="ECO:0000259" key="7">
    <source>
        <dbReference type="PROSITE" id="PS50109"/>
    </source>
</evidence>
<dbReference type="Gene3D" id="1.10.287.130">
    <property type="match status" value="1"/>
</dbReference>
<accession>A0A7W6EY88</accession>
<gene>
    <name evidence="8" type="ORF">GGR11_000048</name>
</gene>
<evidence type="ECO:0000256" key="1">
    <source>
        <dbReference type="ARBA" id="ARBA00000085"/>
    </source>
</evidence>
<dbReference type="InterPro" id="IPR007892">
    <property type="entry name" value="CHASE4"/>
</dbReference>
<dbReference type="InterPro" id="IPR005467">
    <property type="entry name" value="His_kinase_dom"/>
</dbReference>
<evidence type="ECO:0000313" key="8">
    <source>
        <dbReference type="EMBL" id="MBB3870534.1"/>
    </source>
</evidence>
<dbReference type="InterPro" id="IPR004358">
    <property type="entry name" value="Sig_transdc_His_kin-like_C"/>
</dbReference>
<dbReference type="EC" id="2.7.13.3" evidence="2"/>
<dbReference type="PANTHER" id="PTHR43047">
    <property type="entry name" value="TWO-COMPONENT HISTIDINE PROTEIN KINASE"/>
    <property type="match status" value="1"/>
</dbReference>
<dbReference type="InterPro" id="IPR003661">
    <property type="entry name" value="HisK_dim/P_dom"/>
</dbReference>
<dbReference type="GO" id="GO:0000155">
    <property type="term" value="F:phosphorelay sensor kinase activity"/>
    <property type="evidence" value="ECO:0007669"/>
    <property type="project" value="InterPro"/>
</dbReference>
<keyword evidence="4" id="KW-0808">Transferase</keyword>
<keyword evidence="6" id="KW-0812">Transmembrane</keyword>
<dbReference type="SUPFAM" id="SSF47384">
    <property type="entry name" value="Homodimeric domain of signal transducing histidine kinase"/>
    <property type="match status" value="1"/>
</dbReference>
<feature type="transmembrane region" description="Helical" evidence="6">
    <location>
        <begin position="206"/>
        <end position="226"/>
    </location>
</feature>
<dbReference type="Pfam" id="PF02518">
    <property type="entry name" value="HATPase_c"/>
    <property type="match status" value="1"/>
</dbReference>
<dbReference type="InterPro" id="IPR036890">
    <property type="entry name" value="HATPase_C_sf"/>
</dbReference>
<evidence type="ECO:0000256" key="2">
    <source>
        <dbReference type="ARBA" id="ARBA00012438"/>
    </source>
</evidence>
<feature type="domain" description="Histidine kinase" evidence="7">
    <location>
        <begin position="262"/>
        <end position="474"/>
    </location>
</feature>